<accession>A0ACC3A292</accession>
<comment type="caution">
    <text evidence="1">The sequence shown here is derived from an EMBL/GenBank/DDBJ whole genome shotgun (WGS) entry which is preliminary data.</text>
</comment>
<gene>
    <name evidence="1" type="ORF">H2198_006681</name>
</gene>
<organism evidence="1 2">
    <name type="scientific">Neophaeococcomyces mojaviensis</name>
    <dbReference type="NCBI Taxonomy" id="3383035"/>
    <lineage>
        <taxon>Eukaryota</taxon>
        <taxon>Fungi</taxon>
        <taxon>Dikarya</taxon>
        <taxon>Ascomycota</taxon>
        <taxon>Pezizomycotina</taxon>
        <taxon>Eurotiomycetes</taxon>
        <taxon>Chaetothyriomycetidae</taxon>
        <taxon>Chaetothyriales</taxon>
        <taxon>Chaetothyriales incertae sedis</taxon>
        <taxon>Neophaeococcomyces</taxon>
    </lineage>
</organism>
<name>A0ACC3A292_9EURO</name>
<evidence type="ECO:0000313" key="1">
    <source>
        <dbReference type="EMBL" id="KAJ9654281.1"/>
    </source>
</evidence>
<protein>
    <submittedName>
        <fullName evidence="1">Uncharacterized protein</fullName>
    </submittedName>
</protein>
<evidence type="ECO:0000313" key="2">
    <source>
        <dbReference type="Proteomes" id="UP001172386"/>
    </source>
</evidence>
<keyword evidence="2" id="KW-1185">Reference proteome</keyword>
<dbReference type="Proteomes" id="UP001172386">
    <property type="component" value="Unassembled WGS sequence"/>
</dbReference>
<reference evidence="1" key="1">
    <citation type="submission" date="2022-10" db="EMBL/GenBank/DDBJ databases">
        <title>Culturing micro-colonial fungi from biological soil crusts in the Mojave desert and describing Neophaeococcomyces mojavensis, and introducing the new genera and species Taxawa tesnikishii.</title>
        <authorList>
            <person name="Kurbessoian T."/>
            <person name="Stajich J.E."/>
        </authorList>
    </citation>
    <scope>NUCLEOTIDE SEQUENCE</scope>
    <source>
        <strain evidence="1">JES_112</strain>
    </source>
</reference>
<proteinExistence type="predicted"/>
<sequence length="570" mass="63999">MPDKHLFVNMSHYQERPDPNMRHKIASHAARHGPNGSLAFKTSPERTDMASAQSPGASSSRNSPKQNQSTPSTPAQRKVSMSTASSPGELKMRQDFETMINRFSEFCACFDHTDASSTKSKQKMVHSEDCSLLEDYLDLCTQHELPFRVSTGDRQDVFNPLTISTGASDDGLVIQCLLVAGQAAIDGIDAKFKCKASKQTLTLQQKALTAMQNLIARKPNTVEDSLILGSAVLMSIAGFYDDRDAFSAHQSSLKRLIDLQGGMNQTKTHRLAKSIMGAGEICLAMYRYANSESKSASSKKESSCPQFPAQSPFKLKYPMPPFAPEVTKSIERLSPGFQSLAKASKLSVQALQLLTLAHRWSLLIDQPITSEAEQKQLLVNSAAANARLLDLYTDSFETLRVASMLLISLPTDTAHMKLEKVICLGFMNLLHSLSVWQYPIPVRDRLIIDFTDAIFSLAPKDKNEEDCMIWLSIAVASEWRHCARKMADSPLLERHNQDATILCQMWLQRSRQLMDWVIVKCERARTFEEVATICARFLWLRRLNGEWKATWKEAMERRLRNMPRKKSRSG</sequence>
<dbReference type="EMBL" id="JAPDRQ010000126">
    <property type="protein sequence ID" value="KAJ9654281.1"/>
    <property type="molecule type" value="Genomic_DNA"/>
</dbReference>